<feature type="compositionally biased region" description="Low complexity" evidence="15">
    <location>
        <begin position="406"/>
        <end position="418"/>
    </location>
</feature>
<dbReference type="Pfam" id="PF13639">
    <property type="entry name" value="zf-RING_2"/>
    <property type="match status" value="1"/>
</dbReference>
<dbReference type="EMBL" id="CDMZ01001727">
    <property type="protein sequence ID" value="CEM36718.1"/>
    <property type="molecule type" value="Genomic_DNA"/>
</dbReference>
<dbReference type="Gene3D" id="3.10.330.10">
    <property type="match status" value="1"/>
</dbReference>
<dbReference type="SMART" id="SM00184">
    <property type="entry name" value="RING"/>
    <property type="match status" value="1"/>
</dbReference>
<dbReference type="GO" id="GO:0016020">
    <property type="term" value="C:membrane"/>
    <property type="evidence" value="ECO:0007669"/>
    <property type="project" value="UniProtKB-SubCell"/>
</dbReference>
<keyword evidence="6" id="KW-0479">Metal-binding</keyword>
<dbReference type="PROSITE" id="PS50089">
    <property type="entry name" value="ZF_RING_2"/>
    <property type="match status" value="1"/>
</dbReference>
<dbReference type="PANTHER" id="PTHR45977">
    <property type="entry name" value="TARGET OF ERK KINASE MPK-1"/>
    <property type="match status" value="1"/>
</dbReference>
<feature type="domain" description="RING-type" evidence="16">
    <location>
        <begin position="425"/>
        <end position="466"/>
    </location>
</feature>
<evidence type="ECO:0000256" key="13">
    <source>
        <dbReference type="ARBA" id="ARBA00023136"/>
    </source>
</evidence>
<dbReference type="EC" id="2.3.2.27" evidence="3"/>
<keyword evidence="8 14" id="KW-0863">Zinc-finger</keyword>
<dbReference type="GO" id="GO:0016567">
    <property type="term" value="P:protein ubiquitination"/>
    <property type="evidence" value="ECO:0007669"/>
    <property type="project" value="TreeGrafter"/>
</dbReference>
<evidence type="ECO:0000256" key="6">
    <source>
        <dbReference type="ARBA" id="ARBA00022723"/>
    </source>
</evidence>
<protein>
    <recommendedName>
        <fullName evidence="3">RING-type E3 ubiquitin transferase</fullName>
        <ecNumber evidence="3">2.3.2.27</ecNumber>
    </recommendedName>
</protein>
<dbReference type="VEuPathDB" id="CryptoDB:Cvel_24070"/>
<evidence type="ECO:0000256" key="5">
    <source>
        <dbReference type="ARBA" id="ARBA00022692"/>
    </source>
</evidence>
<evidence type="ECO:0000256" key="4">
    <source>
        <dbReference type="ARBA" id="ARBA00022679"/>
    </source>
</evidence>
<evidence type="ECO:0000256" key="10">
    <source>
        <dbReference type="ARBA" id="ARBA00022833"/>
    </source>
</evidence>
<proteinExistence type="predicted"/>
<dbReference type="PANTHER" id="PTHR45977:SF4">
    <property type="entry name" value="RING-TYPE DOMAIN-CONTAINING PROTEIN"/>
    <property type="match status" value="1"/>
</dbReference>
<evidence type="ECO:0000256" key="9">
    <source>
        <dbReference type="ARBA" id="ARBA00022786"/>
    </source>
</evidence>
<keyword evidence="11" id="KW-0067">ATP-binding</keyword>
<evidence type="ECO:0000256" key="14">
    <source>
        <dbReference type="PROSITE-ProRule" id="PRU00175"/>
    </source>
</evidence>
<feature type="region of interest" description="Disordered" evidence="15">
    <location>
        <begin position="374"/>
        <end position="418"/>
    </location>
</feature>
<evidence type="ECO:0000256" key="12">
    <source>
        <dbReference type="ARBA" id="ARBA00022989"/>
    </source>
</evidence>
<evidence type="ECO:0000256" key="3">
    <source>
        <dbReference type="ARBA" id="ARBA00012483"/>
    </source>
</evidence>
<evidence type="ECO:0000313" key="17">
    <source>
        <dbReference type="EMBL" id="CEM36718.1"/>
    </source>
</evidence>
<evidence type="ECO:0000256" key="8">
    <source>
        <dbReference type="ARBA" id="ARBA00022771"/>
    </source>
</evidence>
<name>A0A0G4GZQ7_9ALVE</name>
<dbReference type="GO" id="GO:0005524">
    <property type="term" value="F:ATP binding"/>
    <property type="evidence" value="ECO:0007669"/>
    <property type="project" value="UniProtKB-KW"/>
</dbReference>
<dbReference type="GO" id="GO:0061630">
    <property type="term" value="F:ubiquitin protein ligase activity"/>
    <property type="evidence" value="ECO:0007669"/>
    <property type="project" value="UniProtKB-EC"/>
</dbReference>
<dbReference type="SUPFAM" id="SSF57850">
    <property type="entry name" value="RING/U-box"/>
    <property type="match status" value="1"/>
</dbReference>
<evidence type="ECO:0000256" key="1">
    <source>
        <dbReference type="ARBA" id="ARBA00000900"/>
    </source>
</evidence>
<dbReference type="GO" id="GO:0008270">
    <property type="term" value="F:zinc ion binding"/>
    <property type="evidence" value="ECO:0007669"/>
    <property type="project" value="UniProtKB-KW"/>
</dbReference>
<keyword evidence="5" id="KW-0812">Transmembrane</keyword>
<keyword evidence="12" id="KW-1133">Transmembrane helix</keyword>
<reference evidence="17" key="1">
    <citation type="submission" date="2014-11" db="EMBL/GenBank/DDBJ databases">
        <authorList>
            <person name="Otto D Thomas"/>
            <person name="Naeem Raeece"/>
        </authorList>
    </citation>
    <scope>NUCLEOTIDE SEQUENCE</scope>
</reference>
<keyword evidence="4" id="KW-0808">Transferase</keyword>
<keyword evidence="13" id="KW-0472">Membrane</keyword>
<evidence type="ECO:0000256" key="11">
    <source>
        <dbReference type="ARBA" id="ARBA00022840"/>
    </source>
</evidence>
<dbReference type="CDD" id="cd16454">
    <property type="entry name" value="RING-H2_PA-TM-RING"/>
    <property type="match status" value="1"/>
</dbReference>
<dbReference type="SUPFAM" id="SSF54585">
    <property type="entry name" value="Cdc48 domain 2-like"/>
    <property type="match status" value="1"/>
</dbReference>
<sequence>MISRIHAVPLVSAPMGTPERDGAVAAMLSKLKTMREEGTEITKGMKFDAPTDSGVESTVACVVIDCDPAHGILMEDTTVYTDGHAKDLTRVQFYAVDPRHDSEHSNEEGETAELFDRYVRPFLQRNKRAVLFAGQKFYVAPGGEVIGTLPENLNSDPHPPIVLVAGAVDPGPLGVTTPDTVVFSEWCLSSAFVRIHFVPYASSLPRTYPLDFFRDVLRPFLRNRPLETYRQGMRFSHMGVTFRVIATDPEEVRARVGPDTLVFADGSLELDVEDVIPPHLLARLNALPPLLRIHFLNQLQAQLRYHNSTAESAGLRREAIEEVAPKREYAHSLWGQFQTNGRTAGATEGRPSSSSSSSGGGFAAFFRFRTSGGGSARTLESRSPPPVSSHQPDLTTPLTDGEREGTQQGAEGEGQQQTVQEVGSCAVCMSDFQEREPVRVLPCRHVFHDGCIDNWLVRQANCPLCNFDLRRALPVRRN</sequence>
<accession>A0A0G4GZQ7</accession>
<organism evidence="17">
    <name type="scientific">Chromera velia CCMP2878</name>
    <dbReference type="NCBI Taxonomy" id="1169474"/>
    <lineage>
        <taxon>Eukaryota</taxon>
        <taxon>Sar</taxon>
        <taxon>Alveolata</taxon>
        <taxon>Colpodellida</taxon>
        <taxon>Chromeraceae</taxon>
        <taxon>Chromera</taxon>
    </lineage>
</organism>
<dbReference type="InterPro" id="IPR013083">
    <property type="entry name" value="Znf_RING/FYVE/PHD"/>
</dbReference>
<comment type="catalytic activity">
    <reaction evidence="1">
        <text>S-ubiquitinyl-[E2 ubiquitin-conjugating enzyme]-L-cysteine + [acceptor protein]-L-lysine = [E2 ubiquitin-conjugating enzyme]-L-cysteine + N(6)-ubiquitinyl-[acceptor protein]-L-lysine.</text>
        <dbReference type="EC" id="2.3.2.27"/>
    </reaction>
</comment>
<dbReference type="PhylomeDB" id="A0A0G4GZQ7"/>
<keyword evidence="10" id="KW-0862">Zinc</keyword>
<comment type="subcellular location">
    <subcellularLocation>
        <location evidence="2">Membrane</location>
        <topology evidence="2">Multi-pass membrane protein</topology>
    </subcellularLocation>
</comment>
<feature type="compositionally biased region" description="Polar residues" evidence="15">
    <location>
        <begin position="388"/>
        <end position="398"/>
    </location>
</feature>
<evidence type="ECO:0000256" key="7">
    <source>
        <dbReference type="ARBA" id="ARBA00022741"/>
    </source>
</evidence>
<evidence type="ECO:0000259" key="16">
    <source>
        <dbReference type="PROSITE" id="PS50089"/>
    </source>
</evidence>
<keyword evidence="7" id="KW-0547">Nucleotide-binding</keyword>
<gene>
    <name evidence="17" type="ORF">Cvel_24070</name>
</gene>
<dbReference type="GO" id="GO:0006511">
    <property type="term" value="P:ubiquitin-dependent protein catabolic process"/>
    <property type="evidence" value="ECO:0007669"/>
    <property type="project" value="TreeGrafter"/>
</dbReference>
<dbReference type="Gene3D" id="3.30.40.10">
    <property type="entry name" value="Zinc/RING finger domain, C3HC4 (zinc finger)"/>
    <property type="match status" value="1"/>
</dbReference>
<dbReference type="AlphaFoldDB" id="A0A0G4GZQ7"/>
<keyword evidence="9" id="KW-0833">Ubl conjugation pathway</keyword>
<dbReference type="InterPro" id="IPR029067">
    <property type="entry name" value="CDC48_domain_2-like_sf"/>
</dbReference>
<evidence type="ECO:0000256" key="15">
    <source>
        <dbReference type="SAM" id="MobiDB-lite"/>
    </source>
</evidence>
<dbReference type="InterPro" id="IPR001841">
    <property type="entry name" value="Znf_RING"/>
</dbReference>
<evidence type="ECO:0000256" key="2">
    <source>
        <dbReference type="ARBA" id="ARBA00004141"/>
    </source>
</evidence>